<dbReference type="OrthoDB" id="1441218at2"/>
<feature type="transmembrane region" description="Helical" evidence="1">
    <location>
        <begin position="73"/>
        <end position="89"/>
    </location>
</feature>
<name>A0A3M9N3K2_9BACT</name>
<dbReference type="EMBL" id="RJJE01000003">
    <property type="protein sequence ID" value="RNI31887.1"/>
    <property type="molecule type" value="Genomic_DNA"/>
</dbReference>
<comment type="caution">
    <text evidence="2">The sequence shown here is derived from an EMBL/GenBank/DDBJ whole genome shotgun (WGS) entry which is preliminary data.</text>
</comment>
<organism evidence="2 3">
    <name type="scientific">Rufibacter immobilis</name>
    <dbReference type="NCBI Taxonomy" id="1348778"/>
    <lineage>
        <taxon>Bacteria</taxon>
        <taxon>Pseudomonadati</taxon>
        <taxon>Bacteroidota</taxon>
        <taxon>Cytophagia</taxon>
        <taxon>Cytophagales</taxon>
        <taxon>Hymenobacteraceae</taxon>
        <taxon>Rufibacter</taxon>
    </lineage>
</organism>
<accession>A0A3M9N3K2</accession>
<keyword evidence="1" id="KW-0472">Membrane</keyword>
<dbReference type="RefSeq" id="WP_123132023.1">
    <property type="nucleotide sequence ID" value="NZ_RJJE01000003.1"/>
</dbReference>
<keyword evidence="1" id="KW-0812">Transmembrane</keyword>
<keyword evidence="3" id="KW-1185">Reference proteome</keyword>
<keyword evidence="1" id="KW-1133">Transmembrane helix</keyword>
<proteinExistence type="predicted"/>
<feature type="transmembrane region" description="Helical" evidence="1">
    <location>
        <begin position="49"/>
        <end position="67"/>
    </location>
</feature>
<dbReference type="AlphaFoldDB" id="A0A3M9N3K2"/>
<reference evidence="2 3" key="1">
    <citation type="submission" date="2018-11" db="EMBL/GenBank/DDBJ databases">
        <title>Rufibacter latericius sp. nov., isolated from water in Baiyang Lake.</title>
        <authorList>
            <person name="Yang Y."/>
        </authorList>
    </citation>
    <scope>NUCLEOTIDE SEQUENCE [LARGE SCALE GENOMIC DNA]</scope>
    <source>
        <strain evidence="2 3">MCC P1</strain>
    </source>
</reference>
<evidence type="ECO:0000313" key="3">
    <source>
        <dbReference type="Proteomes" id="UP000271010"/>
    </source>
</evidence>
<feature type="transmembrane region" description="Helical" evidence="1">
    <location>
        <begin position="150"/>
        <end position="168"/>
    </location>
</feature>
<sequence length="194" mass="22743">MLDQDLKNLWQNGSSMPPIEVNQDLLLQEVNRQTQDLNQKIRDRDRREIGVALLMIPLFAFVSWRFPFPLTKLGAGLAVPFCMFIIYQLRRNRSQQPQNIAVPVQEYLHQYREYLHRQMRLLQKAMYWYMMPLNICLLLYFLGFPSSKGMLAFNLGIVAVINVLVYAANRHALKTELEPLLHKLDQAIALLENK</sequence>
<protein>
    <submittedName>
        <fullName evidence="2">Uncharacterized protein</fullName>
    </submittedName>
</protein>
<gene>
    <name evidence="2" type="ORF">EFA69_05085</name>
</gene>
<dbReference type="Proteomes" id="UP000271010">
    <property type="component" value="Unassembled WGS sequence"/>
</dbReference>
<evidence type="ECO:0000313" key="2">
    <source>
        <dbReference type="EMBL" id="RNI31887.1"/>
    </source>
</evidence>
<evidence type="ECO:0000256" key="1">
    <source>
        <dbReference type="SAM" id="Phobius"/>
    </source>
</evidence>
<feature type="transmembrane region" description="Helical" evidence="1">
    <location>
        <begin position="126"/>
        <end position="144"/>
    </location>
</feature>